<feature type="signal peptide" evidence="2">
    <location>
        <begin position="1"/>
        <end position="19"/>
    </location>
</feature>
<evidence type="ECO:0000256" key="2">
    <source>
        <dbReference type="SAM" id="SignalP"/>
    </source>
</evidence>
<evidence type="ECO:0000313" key="5">
    <source>
        <dbReference type="Proteomes" id="UP001228044"/>
    </source>
</evidence>
<protein>
    <submittedName>
        <fullName evidence="4">Glycine zipper domain-containing protein</fullName>
    </submittedName>
</protein>
<dbReference type="RefSeq" id="WP_290360618.1">
    <property type="nucleotide sequence ID" value="NZ_JAUHHC010000005.1"/>
</dbReference>
<keyword evidence="5" id="KW-1185">Reference proteome</keyword>
<dbReference type="PROSITE" id="PS51257">
    <property type="entry name" value="PROKAR_LIPOPROTEIN"/>
    <property type="match status" value="1"/>
</dbReference>
<comment type="caution">
    <text evidence="4">The sequence shown here is derived from an EMBL/GenBank/DDBJ whole genome shotgun (WGS) entry which is preliminary data.</text>
</comment>
<reference evidence="4 5" key="1">
    <citation type="submission" date="2023-06" db="EMBL/GenBank/DDBJ databases">
        <title>Pelomonas sp. PFR6 16S ribosomal RNA gene Genome sequencing and assembly.</title>
        <authorList>
            <person name="Woo H."/>
        </authorList>
    </citation>
    <scope>NUCLEOTIDE SEQUENCE [LARGE SCALE GENOMIC DNA]</scope>
    <source>
        <strain evidence="4 5">PFR6</strain>
    </source>
</reference>
<feature type="domain" description="Glycine zipper" evidence="3">
    <location>
        <begin position="60"/>
        <end position="105"/>
    </location>
</feature>
<feature type="chain" id="PRO_5046705679" evidence="2">
    <location>
        <begin position="20"/>
        <end position="172"/>
    </location>
</feature>
<accession>A0ABT8DVS1</accession>
<feature type="region of interest" description="Disordered" evidence="1">
    <location>
        <begin position="151"/>
        <end position="172"/>
    </location>
</feature>
<sequence length="172" mass="17220">MKKNIVLAATVAAATTLSACSTTHPDVIHPREAQQLSQVLDATVLTVRPVVVDGSQSGAGAVAGGLIGSVAGASVHSYPEAQVVSVIGAVLGAVLGNAIERSATREEAVELLLQLRNGERRAIVQARSPELLNPGEAVILVTSGGRTRVLRAPVGSPGGGAANTPVGGPART</sequence>
<evidence type="ECO:0000256" key="1">
    <source>
        <dbReference type="SAM" id="MobiDB-lite"/>
    </source>
</evidence>
<name>A0ABT8DVS1_9BURK</name>
<evidence type="ECO:0000259" key="3">
    <source>
        <dbReference type="Pfam" id="PF13488"/>
    </source>
</evidence>
<organism evidence="4 5">
    <name type="scientific">Roseateles violae</name>
    <dbReference type="NCBI Taxonomy" id="3058042"/>
    <lineage>
        <taxon>Bacteria</taxon>
        <taxon>Pseudomonadati</taxon>
        <taxon>Pseudomonadota</taxon>
        <taxon>Betaproteobacteria</taxon>
        <taxon>Burkholderiales</taxon>
        <taxon>Sphaerotilaceae</taxon>
        <taxon>Roseateles</taxon>
    </lineage>
</organism>
<dbReference type="Proteomes" id="UP001228044">
    <property type="component" value="Unassembled WGS sequence"/>
</dbReference>
<evidence type="ECO:0000313" key="4">
    <source>
        <dbReference type="EMBL" id="MDN3922312.1"/>
    </source>
</evidence>
<dbReference type="InterPro" id="IPR039567">
    <property type="entry name" value="Gly-zipper"/>
</dbReference>
<gene>
    <name evidence="4" type="ORF">QWJ38_18635</name>
</gene>
<proteinExistence type="predicted"/>
<dbReference type="Pfam" id="PF13488">
    <property type="entry name" value="Gly-zipper_Omp"/>
    <property type="match status" value="1"/>
</dbReference>
<dbReference type="EMBL" id="JAUHHC010000005">
    <property type="protein sequence ID" value="MDN3922312.1"/>
    <property type="molecule type" value="Genomic_DNA"/>
</dbReference>
<keyword evidence="2" id="KW-0732">Signal</keyword>